<keyword evidence="3" id="KW-1185">Reference proteome</keyword>
<comment type="caution">
    <text evidence="2">The sequence shown here is derived from an EMBL/GenBank/DDBJ whole genome shotgun (WGS) entry which is preliminary data.</text>
</comment>
<accession>A0A918QBG0</accession>
<reference evidence="2" key="1">
    <citation type="journal article" date="2014" name="Int. J. Syst. Evol. Microbiol.">
        <title>Complete genome sequence of Corynebacterium casei LMG S-19264T (=DSM 44701T), isolated from a smear-ripened cheese.</title>
        <authorList>
            <consortium name="US DOE Joint Genome Institute (JGI-PGF)"/>
            <person name="Walter F."/>
            <person name="Albersmeier A."/>
            <person name="Kalinowski J."/>
            <person name="Ruckert C."/>
        </authorList>
    </citation>
    <scope>NUCLEOTIDE SEQUENCE</scope>
    <source>
        <strain evidence="2">KCTC 12368</strain>
    </source>
</reference>
<feature type="region of interest" description="Disordered" evidence="1">
    <location>
        <begin position="171"/>
        <end position="190"/>
    </location>
</feature>
<evidence type="ECO:0000313" key="3">
    <source>
        <dbReference type="Proteomes" id="UP000619457"/>
    </source>
</evidence>
<reference evidence="2" key="2">
    <citation type="submission" date="2020-09" db="EMBL/GenBank/DDBJ databases">
        <authorList>
            <person name="Sun Q."/>
            <person name="Kim S."/>
        </authorList>
    </citation>
    <scope>NUCLEOTIDE SEQUENCE</scope>
    <source>
        <strain evidence="2">KCTC 12368</strain>
    </source>
</reference>
<protein>
    <submittedName>
        <fullName evidence="2">Uncharacterized protein</fullName>
    </submittedName>
</protein>
<name>A0A918QBG0_9BACT</name>
<proteinExistence type="predicted"/>
<feature type="compositionally biased region" description="Polar residues" evidence="1">
    <location>
        <begin position="181"/>
        <end position="190"/>
    </location>
</feature>
<dbReference type="EMBL" id="BMWX01000007">
    <property type="protein sequence ID" value="GGZ38201.1"/>
    <property type="molecule type" value="Genomic_DNA"/>
</dbReference>
<sequence length="207" mass="23440">MLDPDGKDFLIWYTDDNGKQQSFRFTGTNTDGAPKNEFVQQFVSAYNYNVENGGGDKMQEIAGNSKALVNVAYTEYSSQHTPGGRPNVGNIYWNPMEGAQYENGTVVSPATVLEHESDHANQRITNYEQYREDTRSGREEVRVIEGSERKTARANREIPANGVTRTRHEGQGVITHGPKSNKINPQATQVHRQRLIKRQKKARDINW</sequence>
<dbReference type="Proteomes" id="UP000619457">
    <property type="component" value="Unassembled WGS sequence"/>
</dbReference>
<dbReference type="AlphaFoldDB" id="A0A918QBG0"/>
<dbReference type="RefSeq" id="WP_157492725.1">
    <property type="nucleotide sequence ID" value="NZ_BMWX01000007.1"/>
</dbReference>
<gene>
    <name evidence="2" type="ORF">GCM10007049_34370</name>
</gene>
<organism evidence="2 3">
    <name type="scientific">Echinicola pacifica</name>
    <dbReference type="NCBI Taxonomy" id="346377"/>
    <lineage>
        <taxon>Bacteria</taxon>
        <taxon>Pseudomonadati</taxon>
        <taxon>Bacteroidota</taxon>
        <taxon>Cytophagia</taxon>
        <taxon>Cytophagales</taxon>
        <taxon>Cyclobacteriaceae</taxon>
        <taxon>Echinicola</taxon>
    </lineage>
</organism>
<evidence type="ECO:0000256" key="1">
    <source>
        <dbReference type="SAM" id="MobiDB-lite"/>
    </source>
</evidence>
<evidence type="ECO:0000313" key="2">
    <source>
        <dbReference type="EMBL" id="GGZ38201.1"/>
    </source>
</evidence>